<gene>
    <name evidence="3" type="ORF">SAMN05216554_0607</name>
</gene>
<dbReference type="SUPFAM" id="SSF50346">
    <property type="entry name" value="PRC-barrel domain"/>
    <property type="match status" value="1"/>
</dbReference>
<feature type="compositionally biased region" description="Low complexity" evidence="1">
    <location>
        <begin position="156"/>
        <end position="183"/>
    </location>
</feature>
<feature type="domain" description="PRC-barrel" evidence="2">
    <location>
        <begin position="7"/>
        <end position="75"/>
    </location>
</feature>
<dbReference type="EMBL" id="FNPZ01000001">
    <property type="protein sequence ID" value="SDY52910.1"/>
    <property type="molecule type" value="Genomic_DNA"/>
</dbReference>
<evidence type="ECO:0000313" key="4">
    <source>
        <dbReference type="Proteomes" id="UP000198891"/>
    </source>
</evidence>
<dbReference type="Pfam" id="PF05239">
    <property type="entry name" value="PRC"/>
    <property type="match status" value="1"/>
</dbReference>
<feature type="compositionally biased region" description="Basic and acidic residues" evidence="1">
    <location>
        <begin position="129"/>
        <end position="155"/>
    </location>
</feature>
<feature type="region of interest" description="Disordered" evidence="1">
    <location>
        <begin position="110"/>
        <end position="203"/>
    </location>
</feature>
<evidence type="ECO:0000259" key="2">
    <source>
        <dbReference type="Pfam" id="PF05239"/>
    </source>
</evidence>
<dbReference type="AlphaFoldDB" id="A0A1H3KLJ2"/>
<dbReference type="GO" id="GO:0019684">
    <property type="term" value="P:photosynthesis, light reaction"/>
    <property type="evidence" value="ECO:0007669"/>
    <property type="project" value="InterPro"/>
</dbReference>
<sequence>MLPANNIQSIVGATLYGRDKAKIGRVDQVLVDAADGHPTWAVLHGGIFGRKNLFVPLDDATWEHDDVFVDLDKDDVKNSPHPDAAGGLSPAEEQELRAYYAGLRGGEGPVAAAPVPAPTPAAADVTQDVAERDAPASVDRDRIDETDDGPRHAADADAPAPSTAPAAMPETPSAPTATAPAPARDTDDTDPDDTRPGPGCIVI</sequence>
<evidence type="ECO:0000256" key="1">
    <source>
        <dbReference type="SAM" id="MobiDB-lite"/>
    </source>
</evidence>
<protein>
    <submittedName>
        <fullName evidence="3">PRC-barrel domain-containing protein</fullName>
    </submittedName>
</protein>
<dbReference type="InterPro" id="IPR011033">
    <property type="entry name" value="PRC_barrel-like_sf"/>
</dbReference>
<name>A0A1H3KLJ2_9MICO</name>
<dbReference type="InterPro" id="IPR027275">
    <property type="entry name" value="PRC-brl_dom"/>
</dbReference>
<keyword evidence="4" id="KW-1185">Reference proteome</keyword>
<evidence type="ECO:0000313" key="3">
    <source>
        <dbReference type="EMBL" id="SDY52910.1"/>
    </source>
</evidence>
<accession>A0A1H3KLJ2</accession>
<dbReference type="Proteomes" id="UP000198891">
    <property type="component" value="Unassembled WGS sequence"/>
</dbReference>
<dbReference type="InterPro" id="IPR014747">
    <property type="entry name" value="Bac_photo_RC_H_C"/>
</dbReference>
<proteinExistence type="predicted"/>
<dbReference type="OrthoDB" id="3712018at2"/>
<dbReference type="GO" id="GO:0030077">
    <property type="term" value="C:plasma membrane light-harvesting complex"/>
    <property type="evidence" value="ECO:0007669"/>
    <property type="project" value="InterPro"/>
</dbReference>
<dbReference type="Gene3D" id="3.90.50.10">
    <property type="entry name" value="Photosynthetic Reaction Center, subunit H, domain 2"/>
    <property type="match status" value="1"/>
</dbReference>
<dbReference type="STRING" id="381665.SAMN05216554_0607"/>
<dbReference type="RefSeq" id="WP_092548531.1">
    <property type="nucleotide sequence ID" value="NZ_FNPZ01000001.1"/>
</dbReference>
<organism evidence="3 4">
    <name type="scientific">Herbiconiux ginsengi</name>
    <dbReference type="NCBI Taxonomy" id="381665"/>
    <lineage>
        <taxon>Bacteria</taxon>
        <taxon>Bacillati</taxon>
        <taxon>Actinomycetota</taxon>
        <taxon>Actinomycetes</taxon>
        <taxon>Micrococcales</taxon>
        <taxon>Microbacteriaceae</taxon>
        <taxon>Herbiconiux</taxon>
    </lineage>
</organism>
<reference evidence="3 4" key="1">
    <citation type="submission" date="2016-10" db="EMBL/GenBank/DDBJ databases">
        <authorList>
            <person name="de Groot N.N."/>
        </authorList>
    </citation>
    <scope>NUCLEOTIDE SEQUENCE [LARGE SCALE GENOMIC DNA]</scope>
    <source>
        <strain evidence="3 4">CGMCC 4.3491</strain>
    </source>
</reference>